<organism evidence="1">
    <name type="scientific">uncultured Caudovirales phage</name>
    <dbReference type="NCBI Taxonomy" id="2100421"/>
    <lineage>
        <taxon>Viruses</taxon>
        <taxon>Duplodnaviria</taxon>
        <taxon>Heunggongvirae</taxon>
        <taxon>Uroviricota</taxon>
        <taxon>Caudoviricetes</taxon>
        <taxon>Peduoviridae</taxon>
        <taxon>Maltschvirus</taxon>
        <taxon>Maltschvirus maltsch</taxon>
    </lineage>
</organism>
<gene>
    <name evidence="1" type="ORF">UFOVP104_31</name>
    <name evidence="2" type="ORF">UFOVP271_11</name>
</gene>
<accession>A0A6J5L0N2</accession>
<dbReference type="EMBL" id="LR796219">
    <property type="protein sequence ID" value="CAB4128328.1"/>
    <property type="molecule type" value="Genomic_DNA"/>
</dbReference>
<evidence type="ECO:0000313" key="2">
    <source>
        <dbReference type="EMBL" id="CAB4134055.1"/>
    </source>
</evidence>
<protein>
    <submittedName>
        <fullName evidence="1">Uncharacterized protein</fullName>
    </submittedName>
</protein>
<proteinExistence type="predicted"/>
<sequence>MRKMTKNLSINQKLVATSILLPFIADIIEDLLDNTTIRKDIFDKNMVKNARTLMKKFRKTDNVLIGSASIEAINQQSEIYILLKYFFIENLIITEDDSI</sequence>
<dbReference type="EMBL" id="LR796281">
    <property type="protein sequence ID" value="CAB4134055.1"/>
    <property type="molecule type" value="Genomic_DNA"/>
</dbReference>
<name>A0A6J5L0N2_9CAUD</name>
<evidence type="ECO:0000313" key="1">
    <source>
        <dbReference type="EMBL" id="CAB4128328.1"/>
    </source>
</evidence>
<reference evidence="1" key="1">
    <citation type="submission" date="2020-04" db="EMBL/GenBank/DDBJ databases">
        <authorList>
            <person name="Chiriac C."/>
            <person name="Salcher M."/>
            <person name="Ghai R."/>
            <person name="Kavagutti S V."/>
        </authorList>
    </citation>
    <scope>NUCLEOTIDE SEQUENCE</scope>
</reference>